<reference evidence="2" key="1">
    <citation type="journal article" date="2015" name="Nature">
        <title>Complex archaea that bridge the gap between prokaryotes and eukaryotes.</title>
        <authorList>
            <person name="Spang A."/>
            <person name="Saw J.H."/>
            <person name="Jorgensen S.L."/>
            <person name="Zaremba-Niedzwiedzka K."/>
            <person name="Martijn J."/>
            <person name="Lind A.E."/>
            <person name="van Eijk R."/>
            <person name="Schleper C."/>
            <person name="Guy L."/>
            <person name="Ettema T.J."/>
        </authorList>
    </citation>
    <scope>NUCLEOTIDE SEQUENCE</scope>
</reference>
<name>A0A0F9KR92_9ZZZZ</name>
<keyword evidence="1" id="KW-1133">Transmembrane helix</keyword>
<gene>
    <name evidence="2" type="ORF">LCGC14_1670650</name>
</gene>
<dbReference type="AlphaFoldDB" id="A0A0F9KR92"/>
<proteinExistence type="predicted"/>
<sequence>MKEKQSPHKEKEQLICKSVFIYCISMILASLAALYFYLKGYPSVNTAYGSLSTITPPIYMIPIFIPLGILIGDFLWIFL</sequence>
<evidence type="ECO:0000256" key="1">
    <source>
        <dbReference type="SAM" id="Phobius"/>
    </source>
</evidence>
<accession>A0A0F9KR92</accession>
<dbReference type="EMBL" id="LAZR01014335">
    <property type="protein sequence ID" value="KKM17945.1"/>
    <property type="molecule type" value="Genomic_DNA"/>
</dbReference>
<evidence type="ECO:0000313" key="2">
    <source>
        <dbReference type="EMBL" id="KKM17945.1"/>
    </source>
</evidence>
<organism evidence="2">
    <name type="scientific">marine sediment metagenome</name>
    <dbReference type="NCBI Taxonomy" id="412755"/>
    <lineage>
        <taxon>unclassified sequences</taxon>
        <taxon>metagenomes</taxon>
        <taxon>ecological metagenomes</taxon>
    </lineage>
</organism>
<feature type="transmembrane region" description="Helical" evidence="1">
    <location>
        <begin position="58"/>
        <end position="78"/>
    </location>
</feature>
<protein>
    <submittedName>
        <fullName evidence="2">Uncharacterized protein</fullName>
    </submittedName>
</protein>
<comment type="caution">
    <text evidence="2">The sequence shown here is derived from an EMBL/GenBank/DDBJ whole genome shotgun (WGS) entry which is preliminary data.</text>
</comment>
<feature type="transmembrane region" description="Helical" evidence="1">
    <location>
        <begin position="20"/>
        <end position="38"/>
    </location>
</feature>
<keyword evidence="1" id="KW-0812">Transmembrane</keyword>
<keyword evidence="1" id="KW-0472">Membrane</keyword>